<evidence type="ECO:0000313" key="2">
    <source>
        <dbReference type="EMBL" id="GJJ42934.1"/>
    </source>
</evidence>
<dbReference type="InterPro" id="IPR043714">
    <property type="entry name" value="DUF5655"/>
</dbReference>
<evidence type="ECO:0000313" key="3">
    <source>
        <dbReference type="Proteomes" id="UP001205910"/>
    </source>
</evidence>
<dbReference type="InterPro" id="IPR011856">
    <property type="entry name" value="tRNA_endonuc-like_dom_sf"/>
</dbReference>
<dbReference type="Proteomes" id="UP001205910">
    <property type="component" value="Unassembled WGS sequence"/>
</dbReference>
<reference evidence="2 3" key="1">
    <citation type="submission" date="2021-11" db="EMBL/GenBank/DDBJ databases">
        <title>Whole genome sequences of diphtheriae toxin producing Corynebacterium ulcerans isolates from cats in Osaka, Japan.</title>
        <authorList>
            <person name="Umeda K."/>
            <person name="Hirai Y."/>
        </authorList>
    </citation>
    <scope>NUCLEOTIDE SEQUENCE [LARGE SCALE GENOMIC DNA]</scope>
    <source>
        <strain evidence="2 3">12109B-1</strain>
    </source>
</reference>
<name>A0ABD0BGC2_CORUL</name>
<organism evidence="2 3">
    <name type="scientific">Corynebacterium ulcerans</name>
    <dbReference type="NCBI Taxonomy" id="65058"/>
    <lineage>
        <taxon>Bacteria</taxon>
        <taxon>Bacillati</taxon>
        <taxon>Actinomycetota</taxon>
        <taxon>Actinomycetes</taxon>
        <taxon>Mycobacteriales</taxon>
        <taxon>Corynebacteriaceae</taxon>
        <taxon>Corynebacterium</taxon>
    </lineage>
</organism>
<dbReference type="Gene3D" id="3.40.1350.10">
    <property type="match status" value="1"/>
</dbReference>
<gene>
    <name evidence="2" type="ORF">CULCOIPH005_11230</name>
</gene>
<dbReference type="Pfam" id="PF18899">
    <property type="entry name" value="DUF5655"/>
    <property type="match status" value="1"/>
</dbReference>
<evidence type="ECO:0000259" key="1">
    <source>
        <dbReference type="Pfam" id="PF18899"/>
    </source>
</evidence>
<dbReference type="AlphaFoldDB" id="A0ABD0BGC2"/>
<sequence>MILFEVGQDSAKQVKPMITVKGKKVLERDIQKIFEGSLHEILGVRFLASEYSTSFGGRMDTLGIDDDGNPCIIEYKKGQNENVINQGLSYLRWLLDHKDSFHVLCQEKGVEQEVQWDAPRVICVAESYSKFDTDAADLLPIKIELMRYQLFENNMLTLDTESYQKVKLQGVPKLGTSVEKKPEPLQVTYTLDDHLAKAGPASRKLFEDLKEQLLGLDQEMELEPKKLYVAFKMTRNVVDVVVQKTKLWVFINVKSSTLEDPRGIAENLADPVKIGHWGNGDYRVEVTPKTDLDYLMILVEQSYSINQ</sequence>
<dbReference type="EMBL" id="BQFK01000002">
    <property type="protein sequence ID" value="GJJ42934.1"/>
    <property type="molecule type" value="Genomic_DNA"/>
</dbReference>
<accession>A0ABD0BGC2</accession>
<protein>
    <recommendedName>
        <fullName evidence="1">DUF5655 domain-containing protein</fullName>
    </recommendedName>
</protein>
<comment type="caution">
    <text evidence="2">The sequence shown here is derived from an EMBL/GenBank/DDBJ whole genome shotgun (WGS) entry which is preliminary data.</text>
</comment>
<proteinExistence type="predicted"/>
<feature type="domain" description="DUF5655" evidence="1">
    <location>
        <begin position="192"/>
        <end position="305"/>
    </location>
</feature>